<evidence type="ECO:0000313" key="3">
    <source>
        <dbReference type="Proteomes" id="UP001305652"/>
    </source>
</evidence>
<dbReference type="GeneID" id="85733016"/>
<protein>
    <submittedName>
        <fullName evidence="2">60S ribosomal export protein NMD3</fullName>
    </submittedName>
</protein>
<proteinExistence type="predicted"/>
<dbReference type="EMBL" id="CP137642">
    <property type="protein sequence ID" value="WOX57167.1"/>
    <property type="molecule type" value="Genomic_DNA"/>
</dbReference>
<dbReference type="Pfam" id="PF04981">
    <property type="entry name" value="NMD3"/>
    <property type="match status" value="1"/>
</dbReference>
<evidence type="ECO:0000259" key="1">
    <source>
        <dbReference type="Pfam" id="PF04981"/>
    </source>
</evidence>
<gene>
    <name evidence="2" type="ORF">R6Y96_07625</name>
</gene>
<dbReference type="GO" id="GO:0005737">
    <property type="term" value="C:cytoplasm"/>
    <property type="evidence" value="ECO:0007669"/>
    <property type="project" value="TreeGrafter"/>
</dbReference>
<sequence length="349" mass="38802">MTTAQTSICPRCGRPSEDGGVCPECRAADVRLLSCKPYVTAVYCPVCGSQKRGSTWSDLEVSREDLIAELAISAVTIHQDARDALVTIQSEDPTSNRTACTIEVEAVLYGVPVRETCRTEIRWQKESCDRCSRISGGYYAGIVQVRATDRKINAYEREVATNIAEQAEESLQQSGDRLSFISDLDDRKDGLDITVGTQHLGQEIAKQVTGALGGRFTTHPKLIGEKDGKGLYRVTYSIRLPYYQKGDVVVSKGRYYEVREIEGQRLRVFDLQNGTPLTLRTDDAERLIGNVREARSALVVFTQPGLVGLMDPETYVTREVNPVPWTTPVEGDYIRVLRDDEDDRLVIVG</sequence>
<dbReference type="GO" id="GO:0043023">
    <property type="term" value="F:ribosomal large subunit binding"/>
    <property type="evidence" value="ECO:0007669"/>
    <property type="project" value="InterPro"/>
</dbReference>
<dbReference type="Proteomes" id="UP001305652">
    <property type="component" value="Chromosome"/>
</dbReference>
<dbReference type="InterPro" id="IPR007064">
    <property type="entry name" value="Nmd3_N"/>
</dbReference>
<keyword evidence="3" id="KW-1185">Reference proteome</keyword>
<dbReference type="PANTHER" id="PTHR12746">
    <property type="entry name" value="NONSENSE-MEDIATED MRNA DECAY PROTEIN 3"/>
    <property type="match status" value="1"/>
</dbReference>
<organism evidence="2 3">
    <name type="scientific">Methanoculleus receptaculi</name>
    <dbReference type="NCBI Taxonomy" id="394967"/>
    <lineage>
        <taxon>Archaea</taxon>
        <taxon>Methanobacteriati</taxon>
        <taxon>Methanobacteriota</taxon>
        <taxon>Stenosarchaea group</taxon>
        <taxon>Methanomicrobia</taxon>
        <taxon>Methanomicrobiales</taxon>
        <taxon>Methanomicrobiaceae</taxon>
        <taxon>Methanoculleus</taxon>
    </lineage>
</organism>
<dbReference type="InterPro" id="IPR039768">
    <property type="entry name" value="Nmd3"/>
</dbReference>
<dbReference type="RefSeq" id="WP_318620686.1">
    <property type="nucleotide sequence ID" value="NZ_CP137642.1"/>
</dbReference>
<feature type="domain" description="Nmd3 N-terminal" evidence="1">
    <location>
        <begin position="9"/>
        <end position="240"/>
    </location>
</feature>
<name>A0AAX4FTT6_9EURY</name>
<dbReference type="AlphaFoldDB" id="A0AAX4FTT6"/>
<evidence type="ECO:0000313" key="2">
    <source>
        <dbReference type="EMBL" id="WOX57167.1"/>
    </source>
</evidence>
<dbReference type="KEGG" id="mrc:R6Y96_07625"/>
<accession>A0AAX4FTT6</accession>
<dbReference type="PANTHER" id="PTHR12746:SF2">
    <property type="entry name" value="60S RIBOSOMAL EXPORT PROTEIN NMD3"/>
    <property type="match status" value="1"/>
</dbReference>
<reference evidence="2 3" key="1">
    <citation type="submission" date="2023-10" db="EMBL/GenBank/DDBJ databases">
        <title>The complete genome sequence of Methanoculleus receptaculi DSM 18860.</title>
        <authorList>
            <person name="Lai S.-J."/>
            <person name="You Y.-T."/>
            <person name="Chen S.-C."/>
        </authorList>
    </citation>
    <scope>NUCLEOTIDE SEQUENCE [LARGE SCALE GENOMIC DNA]</scope>
    <source>
        <strain evidence="2 3">DSM 18860</strain>
    </source>
</reference>